<name>A0A540N4A4_MALBA</name>
<dbReference type="Proteomes" id="UP000315295">
    <property type="component" value="Unassembled WGS sequence"/>
</dbReference>
<reference evidence="2 3" key="1">
    <citation type="journal article" date="2019" name="G3 (Bethesda)">
        <title>Sequencing of a Wild Apple (Malus baccata) Genome Unravels the Differences Between Cultivated and Wild Apple Species Regarding Disease Resistance and Cold Tolerance.</title>
        <authorList>
            <person name="Chen X."/>
        </authorList>
    </citation>
    <scope>NUCLEOTIDE SEQUENCE [LARGE SCALE GENOMIC DNA]</scope>
    <source>
        <strain evidence="3">cv. Shandingzi</strain>
        <tissue evidence="2">Leaves</tissue>
    </source>
</reference>
<proteinExistence type="predicted"/>
<sequence>MHVKKCDKLKTLGAVILQRKKLDNKFEKDSTSHDFSTSPTRSSNWCPDGCPRLRRDQVIT</sequence>
<gene>
    <name evidence="2" type="ORF">C1H46_008522</name>
</gene>
<feature type="compositionally biased region" description="Polar residues" evidence="1">
    <location>
        <begin position="33"/>
        <end position="45"/>
    </location>
</feature>
<accession>A0A540N4A4</accession>
<comment type="caution">
    <text evidence="2">The sequence shown here is derived from an EMBL/GenBank/DDBJ whole genome shotgun (WGS) entry which is preliminary data.</text>
</comment>
<dbReference type="EMBL" id="VIEB01000114">
    <property type="protein sequence ID" value="TQE05839.1"/>
    <property type="molecule type" value="Genomic_DNA"/>
</dbReference>
<keyword evidence="3" id="KW-1185">Reference proteome</keyword>
<feature type="region of interest" description="Disordered" evidence="1">
    <location>
        <begin position="27"/>
        <end position="48"/>
    </location>
</feature>
<organism evidence="2 3">
    <name type="scientific">Malus baccata</name>
    <name type="common">Siberian crab apple</name>
    <name type="synonym">Pyrus baccata</name>
    <dbReference type="NCBI Taxonomy" id="106549"/>
    <lineage>
        <taxon>Eukaryota</taxon>
        <taxon>Viridiplantae</taxon>
        <taxon>Streptophyta</taxon>
        <taxon>Embryophyta</taxon>
        <taxon>Tracheophyta</taxon>
        <taxon>Spermatophyta</taxon>
        <taxon>Magnoliopsida</taxon>
        <taxon>eudicotyledons</taxon>
        <taxon>Gunneridae</taxon>
        <taxon>Pentapetalae</taxon>
        <taxon>rosids</taxon>
        <taxon>fabids</taxon>
        <taxon>Rosales</taxon>
        <taxon>Rosaceae</taxon>
        <taxon>Amygdaloideae</taxon>
        <taxon>Maleae</taxon>
        <taxon>Malus</taxon>
    </lineage>
</organism>
<protein>
    <submittedName>
        <fullName evidence="2">Uncharacterized protein</fullName>
    </submittedName>
</protein>
<dbReference type="AlphaFoldDB" id="A0A540N4A4"/>
<evidence type="ECO:0000256" key="1">
    <source>
        <dbReference type="SAM" id="MobiDB-lite"/>
    </source>
</evidence>
<evidence type="ECO:0000313" key="3">
    <source>
        <dbReference type="Proteomes" id="UP000315295"/>
    </source>
</evidence>
<evidence type="ECO:0000313" key="2">
    <source>
        <dbReference type="EMBL" id="TQE05839.1"/>
    </source>
</evidence>